<evidence type="ECO:0000313" key="4">
    <source>
        <dbReference type="Proteomes" id="UP000292372"/>
    </source>
</evidence>
<dbReference type="Pfam" id="PF24249">
    <property type="entry name" value="DUF7452"/>
    <property type="match status" value="2"/>
</dbReference>
<reference evidence="3 4" key="1">
    <citation type="journal article" date="2015" name="Int. J. Syst. Evol. Microbiol.">
        <title>Hyunsoonleella pacifica sp. nov., isolated from seawater of South Pacific Gyre.</title>
        <authorList>
            <person name="Gao X."/>
            <person name="Zhang Z."/>
            <person name="Dai X."/>
            <person name="Zhang X.H."/>
        </authorList>
    </citation>
    <scope>NUCLEOTIDE SEQUENCE [LARGE SCALE GENOMIC DNA]</scope>
    <source>
        <strain evidence="3 4">SW033</strain>
    </source>
</reference>
<feature type="signal peptide" evidence="1">
    <location>
        <begin position="1"/>
        <end position="28"/>
    </location>
</feature>
<gene>
    <name evidence="3" type="ORF">EYD46_04075</name>
</gene>
<accession>A0A4Q9FPZ6</accession>
<dbReference type="RefSeq" id="WP_130935793.1">
    <property type="nucleotide sequence ID" value="NZ_BMEE01000001.1"/>
</dbReference>
<dbReference type="EMBL" id="SIRS01000002">
    <property type="protein sequence ID" value="TBN17501.1"/>
    <property type="molecule type" value="Genomic_DNA"/>
</dbReference>
<keyword evidence="1" id="KW-0732">Signal</keyword>
<dbReference type="AlphaFoldDB" id="A0A4Q9FPZ6"/>
<comment type="caution">
    <text evidence="3">The sequence shown here is derived from an EMBL/GenBank/DDBJ whole genome shotgun (WGS) entry which is preliminary data.</text>
</comment>
<dbReference type="OrthoDB" id="1182336at2"/>
<feature type="chain" id="PRO_5020744465" description="DUF7452 domain-containing protein" evidence="1">
    <location>
        <begin position="29"/>
        <end position="787"/>
    </location>
</feature>
<keyword evidence="4" id="KW-1185">Reference proteome</keyword>
<sequence>MKTFIYKTTFPNLSLLVVLLLVSINVNAQSVFKHTASTTNTNRHISSINHASTNGKKDKILIVTHDYGKSGPYQTKAYGVWYNGKKWTIFNQDKSPMTAKTQFNVLVVNKSANAFTVKAGTNSKSVKLNHAKLNNNPNAAFLITPNWGASGPYNKSPIGVYYASGRWHIFNTDGKSMPTGAKFNVFINSKIFKHKVTNANRKRHITYINNSTTNNKPNALVFTTFNSQTSIKSFNNPLGVWYSANKWTIYNENRKLLAGNEAYNMLSLPSTSSSIPIVYKPVIKKPPVVIKTEKTPTKVDSEGLRNIGLVKYKPIRTNSGTPTDKERKGPDITKYEDIESTLEGDNYVSFLEKLNVFRKIYKDQNTNSNVYYYFPAEYTLKWNKDTNEYAFNIYYMSSEGGKGSVLVNAELTPQVSSEDVKLAEKLLAAKLKKPVKLMPMDLRDVPKVDFGATLTNFNVKAESINSSVPSDYHKPIILDWRMDSNIDDFVGAMLNNIGVNINLEFRPYGDETTVINVPVNLEVNSPMTFGKIEFNQTTEIINGWTNTLDYPIIPKQLVLQKKQGNKTYFETVVLQSNEIPTSETLHLDDTTINKLQSSNNITALWLDYALNKDCNTCNQEVKKKIIGGTSGSQITNLEIQVLNVLEYTDAHSMKLLIKSVQADPNGVNEITFPAITIAEDGQTHEGIQLFVPEGKELFYQYQLITIKKDGEVQTSAWQNSSSSLLVLGESQIKSMEAYNEKSDIEKAKDSAIEKGKEKLIEKGKEILEDIFSKKEDDKKENSGNGSN</sequence>
<evidence type="ECO:0000259" key="2">
    <source>
        <dbReference type="Pfam" id="PF24249"/>
    </source>
</evidence>
<protein>
    <recommendedName>
        <fullName evidence="2">DUF7452 domain-containing protein</fullName>
    </recommendedName>
</protein>
<name>A0A4Q9FPZ6_9FLAO</name>
<organism evidence="3 4">
    <name type="scientific">Hyunsoonleella pacifica</name>
    <dbReference type="NCBI Taxonomy" id="1080224"/>
    <lineage>
        <taxon>Bacteria</taxon>
        <taxon>Pseudomonadati</taxon>
        <taxon>Bacteroidota</taxon>
        <taxon>Flavobacteriia</taxon>
        <taxon>Flavobacteriales</taxon>
        <taxon>Flavobacteriaceae</taxon>
    </lineage>
</organism>
<feature type="domain" description="DUF7452" evidence="2">
    <location>
        <begin position="22"/>
        <end position="107"/>
    </location>
</feature>
<dbReference type="InterPro" id="IPR055875">
    <property type="entry name" value="DUF7452"/>
</dbReference>
<proteinExistence type="predicted"/>
<evidence type="ECO:0000256" key="1">
    <source>
        <dbReference type="SAM" id="SignalP"/>
    </source>
</evidence>
<feature type="domain" description="DUF7452" evidence="2">
    <location>
        <begin position="164"/>
        <end position="266"/>
    </location>
</feature>
<evidence type="ECO:0000313" key="3">
    <source>
        <dbReference type="EMBL" id="TBN17501.1"/>
    </source>
</evidence>
<dbReference type="Proteomes" id="UP000292372">
    <property type="component" value="Unassembled WGS sequence"/>
</dbReference>